<evidence type="ECO:0000259" key="7">
    <source>
        <dbReference type="PROSITE" id="PS50893"/>
    </source>
</evidence>
<keyword evidence="9" id="KW-1185">Reference proteome</keyword>
<keyword evidence="4" id="KW-0547">Nucleotide-binding</keyword>
<dbReference type="EMBL" id="BMML01000015">
    <property type="protein sequence ID" value="GGN26359.1"/>
    <property type="molecule type" value="Genomic_DNA"/>
</dbReference>
<gene>
    <name evidence="8" type="ORF">GCM10011578_060900</name>
</gene>
<comment type="subcellular location">
    <subcellularLocation>
        <location evidence="1">Cell membrane</location>
        <topology evidence="1">Peripheral membrane protein</topology>
    </subcellularLocation>
</comment>
<dbReference type="InterPro" id="IPR050763">
    <property type="entry name" value="ABC_transporter_ATP-binding"/>
</dbReference>
<evidence type="ECO:0000256" key="4">
    <source>
        <dbReference type="ARBA" id="ARBA00022741"/>
    </source>
</evidence>
<evidence type="ECO:0000256" key="5">
    <source>
        <dbReference type="ARBA" id="ARBA00022840"/>
    </source>
</evidence>
<dbReference type="InterPro" id="IPR003593">
    <property type="entry name" value="AAA+_ATPase"/>
</dbReference>
<dbReference type="RefSeq" id="WP_189266052.1">
    <property type="nucleotide sequence ID" value="NZ_BMML01000015.1"/>
</dbReference>
<evidence type="ECO:0000313" key="9">
    <source>
        <dbReference type="Proteomes" id="UP000653411"/>
    </source>
</evidence>
<name>A0A918CU89_9ACTN</name>
<reference evidence="8" key="1">
    <citation type="journal article" date="2014" name="Int. J. Syst. Evol. Microbiol.">
        <title>Complete genome sequence of Corynebacterium casei LMG S-19264T (=DSM 44701T), isolated from a smear-ripened cheese.</title>
        <authorList>
            <consortium name="US DOE Joint Genome Institute (JGI-PGF)"/>
            <person name="Walter F."/>
            <person name="Albersmeier A."/>
            <person name="Kalinowski J."/>
            <person name="Ruckert C."/>
        </authorList>
    </citation>
    <scope>NUCLEOTIDE SEQUENCE</scope>
    <source>
        <strain evidence="8">CGMCC 4.7110</strain>
    </source>
</reference>
<evidence type="ECO:0000256" key="2">
    <source>
        <dbReference type="ARBA" id="ARBA00005417"/>
    </source>
</evidence>
<dbReference type="PANTHER" id="PTHR42711:SF5">
    <property type="entry name" value="ABC TRANSPORTER ATP-BINDING PROTEIN NATA"/>
    <property type="match status" value="1"/>
</dbReference>
<dbReference type="SUPFAM" id="SSF52540">
    <property type="entry name" value="P-loop containing nucleoside triphosphate hydrolases"/>
    <property type="match status" value="1"/>
</dbReference>
<evidence type="ECO:0000256" key="3">
    <source>
        <dbReference type="ARBA" id="ARBA00022448"/>
    </source>
</evidence>
<dbReference type="AlphaFoldDB" id="A0A918CU89"/>
<evidence type="ECO:0000256" key="6">
    <source>
        <dbReference type="ARBA" id="ARBA00023251"/>
    </source>
</evidence>
<dbReference type="InterPro" id="IPR003439">
    <property type="entry name" value="ABC_transporter-like_ATP-bd"/>
</dbReference>
<keyword evidence="6" id="KW-0046">Antibiotic resistance</keyword>
<protein>
    <submittedName>
        <fullName evidence="8">ABC transporter ATP-binding protein</fullName>
    </submittedName>
</protein>
<dbReference type="GO" id="GO:0005524">
    <property type="term" value="F:ATP binding"/>
    <property type="evidence" value="ECO:0007669"/>
    <property type="project" value="UniProtKB-KW"/>
</dbReference>
<dbReference type="GO" id="GO:0005886">
    <property type="term" value="C:plasma membrane"/>
    <property type="evidence" value="ECO:0007669"/>
    <property type="project" value="UniProtKB-SubCell"/>
</dbReference>
<dbReference type="PANTHER" id="PTHR42711">
    <property type="entry name" value="ABC TRANSPORTER ATP-BINDING PROTEIN"/>
    <property type="match status" value="1"/>
</dbReference>
<proteinExistence type="inferred from homology"/>
<accession>A0A918CU89</accession>
<dbReference type="GO" id="GO:0016887">
    <property type="term" value="F:ATP hydrolysis activity"/>
    <property type="evidence" value="ECO:0007669"/>
    <property type="project" value="InterPro"/>
</dbReference>
<dbReference type="PROSITE" id="PS50893">
    <property type="entry name" value="ABC_TRANSPORTER_2"/>
    <property type="match status" value="1"/>
</dbReference>
<dbReference type="Proteomes" id="UP000653411">
    <property type="component" value="Unassembled WGS sequence"/>
</dbReference>
<sequence>MSHAVTVSELVKRYHPHAPAAVDGLSFTVERGEVFGLLGPNGAGKSTTVGVLTTRMLPTSGRCLLFGTDVVARPARAKRLLAVVPQRQNLDRSLDVRQNLLFHARYHGVGRDERVRRAAELLDLMGLTDQAGQRVERLSGGQAQRVVIARALMHAPRVLFLDEPSTGLDPQSRLFLHHRIRELRERGVTVVLTTHDMEEAEDLCDRVGIVDHGRLLALDTPRALTEALPGGTTITAQVRGTDPPTEKAEEAAEAAEIVAALAELPGADSAEQGPPARGTGAAAAAERCFRLRTHKDPSVLLPDVLRVLADHGAEPVGLSTARPSLQDVFISLTGRELR</sequence>
<reference evidence="8" key="2">
    <citation type="submission" date="2020-09" db="EMBL/GenBank/DDBJ databases">
        <authorList>
            <person name="Sun Q."/>
            <person name="Zhou Y."/>
        </authorList>
    </citation>
    <scope>NUCLEOTIDE SEQUENCE</scope>
    <source>
        <strain evidence="8">CGMCC 4.7110</strain>
    </source>
</reference>
<comment type="similarity">
    <text evidence="2">Belongs to the ABC transporter superfamily.</text>
</comment>
<dbReference type="Pfam" id="PF00005">
    <property type="entry name" value="ABC_tran"/>
    <property type="match status" value="1"/>
</dbReference>
<comment type="caution">
    <text evidence="8">The sequence shown here is derived from an EMBL/GenBank/DDBJ whole genome shotgun (WGS) entry which is preliminary data.</text>
</comment>
<evidence type="ECO:0000256" key="1">
    <source>
        <dbReference type="ARBA" id="ARBA00004202"/>
    </source>
</evidence>
<dbReference type="Gene3D" id="3.40.50.300">
    <property type="entry name" value="P-loop containing nucleotide triphosphate hydrolases"/>
    <property type="match status" value="1"/>
</dbReference>
<dbReference type="SMART" id="SM00382">
    <property type="entry name" value="AAA"/>
    <property type="match status" value="1"/>
</dbReference>
<feature type="domain" description="ABC transporter" evidence="7">
    <location>
        <begin position="5"/>
        <end position="237"/>
    </location>
</feature>
<keyword evidence="5 8" id="KW-0067">ATP-binding</keyword>
<evidence type="ECO:0000313" key="8">
    <source>
        <dbReference type="EMBL" id="GGN26359.1"/>
    </source>
</evidence>
<dbReference type="PROSITE" id="PS00211">
    <property type="entry name" value="ABC_TRANSPORTER_1"/>
    <property type="match status" value="1"/>
</dbReference>
<dbReference type="InterPro" id="IPR027417">
    <property type="entry name" value="P-loop_NTPase"/>
</dbReference>
<organism evidence="8 9">
    <name type="scientific">Streptomyces fuscichromogenes</name>
    <dbReference type="NCBI Taxonomy" id="1324013"/>
    <lineage>
        <taxon>Bacteria</taxon>
        <taxon>Bacillati</taxon>
        <taxon>Actinomycetota</taxon>
        <taxon>Actinomycetes</taxon>
        <taxon>Kitasatosporales</taxon>
        <taxon>Streptomycetaceae</taxon>
        <taxon>Streptomyces</taxon>
    </lineage>
</organism>
<dbReference type="InterPro" id="IPR017871">
    <property type="entry name" value="ABC_transporter-like_CS"/>
</dbReference>
<keyword evidence="3" id="KW-0813">Transport</keyword>
<dbReference type="GO" id="GO:0046677">
    <property type="term" value="P:response to antibiotic"/>
    <property type="evidence" value="ECO:0007669"/>
    <property type="project" value="UniProtKB-KW"/>
</dbReference>